<dbReference type="AlphaFoldDB" id="A0A176ZIZ8"/>
<dbReference type="EMBL" id="LSEF01000006">
    <property type="protein sequence ID" value="OAF20154.1"/>
    <property type="molecule type" value="Genomic_DNA"/>
</dbReference>
<evidence type="ECO:0000256" key="1">
    <source>
        <dbReference type="ARBA" id="ARBA00005254"/>
    </source>
</evidence>
<comment type="similarity">
    <text evidence="1">Belongs to the enoyl-CoA hydratase/isomerase family.</text>
</comment>
<dbReference type="InterPro" id="IPR001753">
    <property type="entry name" value="Enoyl-CoA_hydra/iso"/>
</dbReference>
<dbReference type="RefSeq" id="WP_063675851.1">
    <property type="nucleotide sequence ID" value="NZ_LSEF01000006.1"/>
</dbReference>
<organism evidence="2 3">
    <name type="scientific">Bradyrhizobium neotropicale</name>
    <dbReference type="NCBI Taxonomy" id="1497615"/>
    <lineage>
        <taxon>Bacteria</taxon>
        <taxon>Pseudomonadati</taxon>
        <taxon>Pseudomonadota</taxon>
        <taxon>Alphaproteobacteria</taxon>
        <taxon>Hyphomicrobiales</taxon>
        <taxon>Nitrobacteraceae</taxon>
        <taxon>Bradyrhizobium</taxon>
    </lineage>
</organism>
<comment type="caution">
    <text evidence="2">The sequence shown here is derived from an EMBL/GenBank/DDBJ whole genome shotgun (WGS) entry which is preliminary data.</text>
</comment>
<dbReference type="SUPFAM" id="SSF52096">
    <property type="entry name" value="ClpP/crotonase"/>
    <property type="match status" value="1"/>
</dbReference>
<evidence type="ECO:0000313" key="2">
    <source>
        <dbReference type="EMBL" id="OAF20154.1"/>
    </source>
</evidence>
<proteinExistence type="inferred from homology"/>
<accession>A0A176ZIZ8</accession>
<keyword evidence="3" id="KW-1185">Reference proteome</keyword>
<reference evidence="2 3" key="1">
    <citation type="submission" date="2016-02" db="EMBL/GenBank/DDBJ databases">
        <title>Draft genome sequence of the strain BR 10247T Bradyrhizobium neotropicale isolated from nodules of Centrolobium paraense.</title>
        <authorList>
            <person name="Simoes-Araujo J.L."/>
            <person name="Barauna A.C."/>
            <person name="Silva K."/>
            <person name="Zilli J.E."/>
        </authorList>
    </citation>
    <scope>NUCLEOTIDE SEQUENCE [LARGE SCALE GENOMIC DNA]</scope>
    <source>
        <strain evidence="2 3">BR 10247</strain>
    </source>
</reference>
<dbReference type="Gene3D" id="3.90.226.10">
    <property type="entry name" value="2-enoyl-CoA Hydratase, Chain A, domain 1"/>
    <property type="match status" value="1"/>
</dbReference>
<name>A0A176ZIZ8_9BRAD</name>
<dbReference type="CDD" id="cd06558">
    <property type="entry name" value="crotonase-like"/>
    <property type="match status" value="1"/>
</dbReference>
<protein>
    <submittedName>
        <fullName evidence="2">Enoyl-CoA hydratase</fullName>
    </submittedName>
</protein>
<dbReference type="Proteomes" id="UP000077173">
    <property type="component" value="Unassembled WGS sequence"/>
</dbReference>
<dbReference type="Pfam" id="PF00378">
    <property type="entry name" value="ECH_1"/>
    <property type="match status" value="1"/>
</dbReference>
<dbReference type="InterPro" id="IPR029045">
    <property type="entry name" value="ClpP/crotonase-like_dom_sf"/>
</dbReference>
<evidence type="ECO:0000313" key="3">
    <source>
        <dbReference type="Proteomes" id="UP000077173"/>
    </source>
</evidence>
<dbReference type="PANTHER" id="PTHR43802:SF1">
    <property type="entry name" value="IP11341P-RELATED"/>
    <property type="match status" value="1"/>
</dbReference>
<dbReference type="GO" id="GO:0003824">
    <property type="term" value="F:catalytic activity"/>
    <property type="evidence" value="ECO:0007669"/>
    <property type="project" value="UniProtKB-ARBA"/>
</dbReference>
<sequence length="258" mass="26999">MSGPVELSCVDKIATLTLSRPNQGNTIDPAMALALLKAAERCDEDDDVRCVILTGRGKLFCGGGDVGAFAAAGDDVSAFLQDLAGTLHAAIVRLMRMRKPLITLVNGPAAGAGMSLAMIGDFALAARSAHFSAAYTALGLSPDGGMSWLLPRVVGLRRAQEIILSNRRVSSDEAARIGLVTRVVEDEQLAAAGADIAAKLAAQPVAALGAARRLLLESYDSTLEAQLQRETQSIAELGRSDESRRRVAGFAARRNSNG</sequence>
<dbReference type="PANTHER" id="PTHR43802">
    <property type="entry name" value="ENOYL-COA HYDRATASE"/>
    <property type="match status" value="1"/>
</dbReference>
<gene>
    <name evidence="2" type="ORF">AXW67_33870</name>
</gene>